<dbReference type="EMBL" id="CAXAMN010025434">
    <property type="protein sequence ID" value="CAK9095121.1"/>
    <property type="molecule type" value="Genomic_DNA"/>
</dbReference>
<accession>A0ABP0R6Z6</accession>
<evidence type="ECO:0000256" key="1">
    <source>
        <dbReference type="SAM" id="MobiDB-lite"/>
    </source>
</evidence>
<name>A0ABP0R6Z6_9DINO</name>
<evidence type="ECO:0000313" key="2">
    <source>
        <dbReference type="EMBL" id="CAK9095121.1"/>
    </source>
</evidence>
<sequence>MIMGLADAVGASPFNLVAAASYLRDWVSERLTLQPPIDVSVLASPRLRGAVGSMDGAVAGAVVALEPNVSDVRVERASVSLPPQVVVDPRMEVICGMAKALHAEGSEWLHAFRKAHELWDKLNPNVRNALNVSEGSVQHEDVVGRDPLPLVEDQLEDDVRGRALKMAEIFSGSGVLAKKMEGLGFSVRLVDYQTGGEAHDISQETTALKIASELVEEKTHYVHFAPPCNTFSQARYPRLRTKAYPMGVPGMELEPVLKVANAIIVNMRKMVKVLSDNHVLVTIENPRGSVLWHCPPIVKLLQDQPEDANWSTVDIDYCMYGAPYKKRTRLLTLQWRVDPSEVDGMLSSLGRKCDGLHEHVVLSGWGKGHGPSYPPLIRPSCASASAPQPVAERKRPSNGTSNRAPKKPKALDDLGDAVEKEKGVIATLPFWDTLMNQVDETFTKFGSISEFFMKSFPTLEERKALSQTLIDHFGATETLDSDFTAGIKSFGLWQICPHIEAGNKGLVINQFHKHLIMLILIQGPRTDAATSPGVEYPVIQPLVEAYFDTPWETSSLQAGTYDCQSIGFVKGWTRCVAALFAAHLLIQNDLVERYRDHLPEAYKSFCLLKGLVTADYASELDRINANRDLTMGSVMTRAKPNCFNALHQIHRRLKQGEKVSSVVGNFDSGKIPKSIFGMGAQESGAIVNLVHHLPLECRAIFGNAVAEFGIAKGPVTHAAIAAPHIRVGYQPDLMAEEWSINLRNTEESVTRAAKRLVEDYRQAPPGLRKSATAPDVAKMARVSRAFDLLLGEFAGKVPSSVFEAEKPSLVSLFENRVLDDYLYTLTEECPAQIDLTKVSEIGVILANNKAAQEKEAVEKSKVLHLQVQTATFQKMVNDLEGDIEALTDWVALEVKRKSSWQAMVLTHARRRYVRGLERVREFAEESLRVRAGALEGAAMELADFRSNLESASSLKCSPDSRFLLMVLDMSVPPNLSEIDALIRQASSILHNSVNNALLVLLPQRYSGQTVKSNLNAARRIEDALLSNGLNMDTDIAVHFSVDAMHGNDTRCRLCVSDKVPEGGNAWLSGVAARGKLEAPLMRIKEMKRLTPPNHIGDSVEAYSLSPAERCQQKGLKAAATIIETLISGTAIASPECRLDIVELNLLAVPDWIEAAWHLKYSWESDSGKPRIAYFGFAGDLAVQKAVCGHMEAILMQEWWEGHPDAGPKEPDNSNPVAKPSLVLTSWDGEAPALSEVVICKFDGDEAYGEKWNGKVSSFRDFVQTTVAPIIKKSVGGSAEGGPGAVAADGPDMTVGDRPASVADAILPSVPQHEFQSSDVLFTVKPVRNLPALHITKDYDIYLSLDEATHKSTTLQLDPMELLGFNVGDVVPSEGGDPNHVLFWQFRSDVENVVMVEGGTKTTTTLAELRFKALKLHSIPDLSIQGHLVEPLKVAVKGAALEENLGVATVLTGLFNEGKSHEDVMKIRETMISDLKKRISERCPA</sequence>
<comment type="caution">
    <text evidence="2">The sequence shown here is derived from an EMBL/GenBank/DDBJ whole genome shotgun (WGS) entry which is preliminary data.</text>
</comment>
<protein>
    <submittedName>
        <fullName evidence="2">Uncharacterized protein</fullName>
    </submittedName>
</protein>
<reference evidence="2 3" key="1">
    <citation type="submission" date="2024-02" db="EMBL/GenBank/DDBJ databases">
        <authorList>
            <person name="Chen Y."/>
            <person name="Shah S."/>
            <person name="Dougan E. K."/>
            <person name="Thang M."/>
            <person name="Chan C."/>
        </authorList>
    </citation>
    <scope>NUCLEOTIDE SEQUENCE [LARGE SCALE GENOMIC DNA]</scope>
</reference>
<dbReference type="Proteomes" id="UP001642484">
    <property type="component" value="Unassembled WGS sequence"/>
</dbReference>
<feature type="region of interest" description="Disordered" evidence="1">
    <location>
        <begin position="376"/>
        <end position="413"/>
    </location>
</feature>
<organism evidence="2 3">
    <name type="scientific">Durusdinium trenchii</name>
    <dbReference type="NCBI Taxonomy" id="1381693"/>
    <lineage>
        <taxon>Eukaryota</taxon>
        <taxon>Sar</taxon>
        <taxon>Alveolata</taxon>
        <taxon>Dinophyceae</taxon>
        <taxon>Suessiales</taxon>
        <taxon>Symbiodiniaceae</taxon>
        <taxon>Durusdinium</taxon>
    </lineage>
</organism>
<evidence type="ECO:0000313" key="3">
    <source>
        <dbReference type="Proteomes" id="UP001642484"/>
    </source>
</evidence>
<proteinExistence type="predicted"/>
<gene>
    <name evidence="2" type="ORF">CCMP2556_LOCUS45329</name>
</gene>
<keyword evidence="3" id="KW-1185">Reference proteome</keyword>